<dbReference type="SUPFAM" id="SSF55874">
    <property type="entry name" value="ATPase domain of HSP90 chaperone/DNA topoisomerase II/histidine kinase"/>
    <property type="match status" value="1"/>
</dbReference>
<dbReference type="CDD" id="cd00082">
    <property type="entry name" value="HisKA"/>
    <property type="match status" value="1"/>
</dbReference>
<evidence type="ECO:0000256" key="10">
    <source>
        <dbReference type="ARBA" id="ARBA00022840"/>
    </source>
</evidence>
<evidence type="ECO:0000256" key="8">
    <source>
        <dbReference type="ARBA" id="ARBA00022741"/>
    </source>
</evidence>
<keyword evidence="11 14" id="KW-1133">Transmembrane helix</keyword>
<gene>
    <name evidence="17" type="ORF">HNR53_003185</name>
</gene>
<reference evidence="17 18" key="1">
    <citation type="submission" date="2020-08" db="EMBL/GenBank/DDBJ databases">
        <title>Genomic Encyclopedia of Type Strains, Phase IV (KMG-IV): sequencing the most valuable type-strain genomes for metagenomic binning, comparative biology and taxonomic classification.</title>
        <authorList>
            <person name="Goeker M."/>
        </authorList>
    </citation>
    <scope>NUCLEOTIDE SEQUENCE [LARGE SCALE GENOMIC DNA]</scope>
    <source>
        <strain evidence="17 18">DSM 5391</strain>
    </source>
</reference>
<keyword evidence="8" id="KW-0547">Nucleotide-binding</keyword>
<name>A0A7X0HVU6_9BACI</name>
<keyword evidence="7 14" id="KW-0812">Transmembrane</keyword>
<sequence length="468" mass="52910">MNKRAGSLARKMWLSITAAIIITILYSYLLSYFFYEKLYVENVENVMLEQGKLLSLDYESGPLTDELKDKIEWFNSKSEAEIFVVSNPKELSACFPFDMNVEALIGAGERERLLAGKTIQKVGYEERFDRKLISVIIPLLDENRLEGIIYMYMPLAKITELTKEFAYLWLTAALLFLIIALFAGSKIVQRLTGPIVKMKDAAEEVAKGNYAVRLQIDTKDEIGQLSSAFNHMAESIQKEDERKKEFLANVSHELRTPISYVKGYSDALLCNMIQEEQDKKQYLHLIHREAGRMERLVGDLLDLSRLDREEYTLVKMPLPLAQLIEDSTVKYKPVLNEKGLSFRLDLDPDIIINGDEGRIEQILQNVIDNALRYTKTGGISIALQNEGKMCVIKISDTGKGIPEGDLANIKERFYRVNKARTRMDGGTGLGLAIADKLAILHDGSLTISSRLGQGTTVEIRLPVIEDII</sequence>
<dbReference type="SMART" id="SM00387">
    <property type="entry name" value="HATPase_c"/>
    <property type="match status" value="1"/>
</dbReference>
<evidence type="ECO:0000256" key="3">
    <source>
        <dbReference type="ARBA" id="ARBA00012438"/>
    </source>
</evidence>
<dbReference type="FunFam" id="3.30.565.10:FF:000006">
    <property type="entry name" value="Sensor histidine kinase WalK"/>
    <property type="match status" value="1"/>
</dbReference>
<keyword evidence="5" id="KW-0597">Phosphoprotein</keyword>
<evidence type="ECO:0000256" key="2">
    <source>
        <dbReference type="ARBA" id="ARBA00004651"/>
    </source>
</evidence>
<dbReference type="Gene3D" id="3.30.565.10">
    <property type="entry name" value="Histidine kinase-like ATPase, C-terminal domain"/>
    <property type="match status" value="1"/>
</dbReference>
<dbReference type="InterPro" id="IPR003661">
    <property type="entry name" value="HisK_dim/P_dom"/>
</dbReference>
<evidence type="ECO:0000256" key="1">
    <source>
        <dbReference type="ARBA" id="ARBA00000085"/>
    </source>
</evidence>
<comment type="caution">
    <text evidence="17">The sequence shown here is derived from an EMBL/GenBank/DDBJ whole genome shotgun (WGS) entry which is preliminary data.</text>
</comment>
<evidence type="ECO:0000256" key="11">
    <source>
        <dbReference type="ARBA" id="ARBA00022989"/>
    </source>
</evidence>
<dbReference type="Gene3D" id="1.10.287.130">
    <property type="match status" value="1"/>
</dbReference>
<comment type="catalytic activity">
    <reaction evidence="1">
        <text>ATP + protein L-histidine = ADP + protein N-phospho-L-histidine.</text>
        <dbReference type="EC" id="2.7.13.3"/>
    </reaction>
</comment>
<evidence type="ECO:0000256" key="5">
    <source>
        <dbReference type="ARBA" id="ARBA00022553"/>
    </source>
</evidence>
<dbReference type="Pfam" id="PF00672">
    <property type="entry name" value="HAMP"/>
    <property type="match status" value="1"/>
</dbReference>
<dbReference type="AlphaFoldDB" id="A0A7X0HVU6"/>
<proteinExistence type="predicted"/>
<dbReference type="PANTHER" id="PTHR45528">
    <property type="entry name" value="SENSOR HISTIDINE KINASE CPXA"/>
    <property type="match status" value="1"/>
</dbReference>
<evidence type="ECO:0000259" key="16">
    <source>
        <dbReference type="PROSITE" id="PS50885"/>
    </source>
</evidence>
<dbReference type="PRINTS" id="PR00344">
    <property type="entry name" value="BCTRLSENSOR"/>
</dbReference>
<keyword evidence="18" id="KW-1185">Reference proteome</keyword>
<keyword evidence="10" id="KW-0067">ATP-binding</keyword>
<dbReference type="InterPro" id="IPR036097">
    <property type="entry name" value="HisK_dim/P_sf"/>
</dbReference>
<organism evidence="17 18">
    <name type="scientific">Bacillus benzoevorans</name>
    <dbReference type="NCBI Taxonomy" id="1456"/>
    <lineage>
        <taxon>Bacteria</taxon>
        <taxon>Bacillati</taxon>
        <taxon>Bacillota</taxon>
        <taxon>Bacilli</taxon>
        <taxon>Bacillales</taxon>
        <taxon>Bacillaceae</taxon>
        <taxon>Bacillus</taxon>
    </lineage>
</organism>
<evidence type="ECO:0000256" key="6">
    <source>
        <dbReference type="ARBA" id="ARBA00022679"/>
    </source>
</evidence>
<dbReference type="EMBL" id="JACHGK010000011">
    <property type="protein sequence ID" value="MBB6446526.1"/>
    <property type="molecule type" value="Genomic_DNA"/>
</dbReference>
<dbReference type="FunFam" id="1.10.287.130:FF:000001">
    <property type="entry name" value="Two-component sensor histidine kinase"/>
    <property type="match status" value="1"/>
</dbReference>
<dbReference type="SUPFAM" id="SSF158472">
    <property type="entry name" value="HAMP domain-like"/>
    <property type="match status" value="1"/>
</dbReference>
<dbReference type="GO" id="GO:0005886">
    <property type="term" value="C:plasma membrane"/>
    <property type="evidence" value="ECO:0007669"/>
    <property type="project" value="UniProtKB-SubCell"/>
</dbReference>
<accession>A0A7X0HVU6</accession>
<dbReference type="Gene3D" id="6.10.340.10">
    <property type="match status" value="1"/>
</dbReference>
<comment type="subcellular location">
    <subcellularLocation>
        <location evidence="2">Cell membrane</location>
        <topology evidence="2">Multi-pass membrane protein</topology>
    </subcellularLocation>
</comment>
<evidence type="ECO:0000256" key="13">
    <source>
        <dbReference type="ARBA" id="ARBA00023136"/>
    </source>
</evidence>
<dbReference type="SMART" id="SM00388">
    <property type="entry name" value="HisKA"/>
    <property type="match status" value="1"/>
</dbReference>
<evidence type="ECO:0000256" key="14">
    <source>
        <dbReference type="SAM" id="Phobius"/>
    </source>
</evidence>
<feature type="domain" description="Histidine kinase" evidence="15">
    <location>
        <begin position="249"/>
        <end position="465"/>
    </location>
</feature>
<evidence type="ECO:0000313" key="18">
    <source>
        <dbReference type="Proteomes" id="UP000531594"/>
    </source>
</evidence>
<evidence type="ECO:0000259" key="15">
    <source>
        <dbReference type="PROSITE" id="PS50109"/>
    </source>
</evidence>
<dbReference type="PROSITE" id="PS50109">
    <property type="entry name" value="HIS_KIN"/>
    <property type="match status" value="1"/>
</dbReference>
<dbReference type="Pfam" id="PF00512">
    <property type="entry name" value="HisKA"/>
    <property type="match status" value="1"/>
</dbReference>
<dbReference type="Pfam" id="PF02518">
    <property type="entry name" value="HATPase_c"/>
    <property type="match status" value="1"/>
</dbReference>
<evidence type="ECO:0000313" key="17">
    <source>
        <dbReference type="EMBL" id="MBB6446526.1"/>
    </source>
</evidence>
<dbReference type="SMART" id="SM00304">
    <property type="entry name" value="HAMP"/>
    <property type="match status" value="1"/>
</dbReference>
<feature type="transmembrane region" description="Helical" evidence="14">
    <location>
        <begin position="166"/>
        <end position="188"/>
    </location>
</feature>
<dbReference type="CDD" id="cd00075">
    <property type="entry name" value="HATPase"/>
    <property type="match status" value="1"/>
</dbReference>
<keyword evidence="4" id="KW-1003">Cell membrane</keyword>
<dbReference type="SUPFAM" id="SSF47384">
    <property type="entry name" value="Homodimeric domain of signal transducing histidine kinase"/>
    <property type="match status" value="1"/>
</dbReference>
<keyword evidence="12" id="KW-0902">Two-component regulatory system</keyword>
<evidence type="ECO:0000256" key="4">
    <source>
        <dbReference type="ARBA" id="ARBA00022475"/>
    </source>
</evidence>
<protein>
    <recommendedName>
        <fullName evidence="3">histidine kinase</fullName>
        <ecNumber evidence="3">2.7.13.3</ecNumber>
    </recommendedName>
</protein>
<dbReference type="InterPro" id="IPR005467">
    <property type="entry name" value="His_kinase_dom"/>
</dbReference>
<keyword evidence="9 17" id="KW-0418">Kinase</keyword>
<dbReference type="PROSITE" id="PS50885">
    <property type="entry name" value="HAMP"/>
    <property type="match status" value="1"/>
</dbReference>
<dbReference type="EC" id="2.7.13.3" evidence="3"/>
<dbReference type="RefSeq" id="WP_184527600.1">
    <property type="nucleotide sequence ID" value="NZ_JACHGK010000011.1"/>
</dbReference>
<dbReference type="GO" id="GO:0005524">
    <property type="term" value="F:ATP binding"/>
    <property type="evidence" value="ECO:0007669"/>
    <property type="project" value="UniProtKB-KW"/>
</dbReference>
<dbReference type="InterPro" id="IPR003594">
    <property type="entry name" value="HATPase_dom"/>
</dbReference>
<keyword evidence="13 14" id="KW-0472">Membrane</keyword>
<evidence type="ECO:0000256" key="9">
    <source>
        <dbReference type="ARBA" id="ARBA00022777"/>
    </source>
</evidence>
<dbReference type="Proteomes" id="UP000531594">
    <property type="component" value="Unassembled WGS sequence"/>
</dbReference>
<evidence type="ECO:0000256" key="7">
    <source>
        <dbReference type="ARBA" id="ARBA00022692"/>
    </source>
</evidence>
<dbReference type="InterPro" id="IPR050398">
    <property type="entry name" value="HssS/ArlS-like"/>
</dbReference>
<dbReference type="GO" id="GO:0000155">
    <property type="term" value="F:phosphorelay sensor kinase activity"/>
    <property type="evidence" value="ECO:0007669"/>
    <property type="project" value="InterPro"/>
</dbReference>
<keyword evidence="6" id="KW-0808">Transferase</keyword>
<evidence type="ECO:0000256" key="12">
    <source>
        <dbReference type="ARBA" id="ARBA00023012"/>
    </source>
</evidence>
<feature type="domain" description="HAMP" evidence="16">
    <location>
        <begin position="189"/>
        <end position="241"/>
    </location>
</feature>
<dbReference type="PANTHER" id="PTHR45528:SF1">
    <property type="entry name" value="SENSOR HISTIDINE KINASE CPXA"/>
    <property type="match status" value="1"/>
</dbReference>
<dbReference type="InterPro" id="IPR003660">
    <property type="entry name" value="HAMP_dom"/>
</dbReference>
<dbReference type="CDD" id="cd06225">
    <property type="entry name" value="HAMP"/>
    <property type="match status" value="1"/>
</dbReference>
<feature type="transmembrane region" description="Helical" evidence="14">
    <location>
        <begin position="12"/>
        <end position="35"/>
    </location>
</feature>
<dbReference type="InterPro" id="IPR036890">
    <property type="entry name" value="HATPase_C_sf"/>
</dbReference>
<dbReference type="InterPro" id="IPR004358">
    <property type="entry name" value="Sig_transdc_His_kin-like_C"/>
</dbReference>